<dbReference type="AlphaFoldDB" id="A0A428UMG1"/>
<dbReference type="EMBL" id="NIZV01000050">
    <property type="protein sequence ID" value="RSM15402.1"/>
    <property type="molecule type" value="Genomic_DNA"/>
</dbReference>
<keyword evidence="3" id="KW-1185">Reference proteome</keyword>
<feature type="region of interest" description="Disordered" evidence="1">
    <location>
        <begin position="64"/>
        <end position="95"/>
    </location>
</feature>
<gene>
    <name evidence="2" type="ORF">CDV31_004992</name>
</gene>
<feature type="compositionally biased region" description="Polar residues" evidence="1">
    <location>
        <begin position="64"/>
        <end position="91"/>
    </location>
</feature>
<evidence type="ECO:0000313" key="2">
    <source>
        <dbReference type="EMBL" id="RSM15402.1"/>
    </source>
</evidence>
<feature type="region of interest" description="Disordered" evidence="1">
    <location>
        <begin position="1"/>
        <end position="22"/>
    </location>
</feature>
<evidence type="ECO:0000256" key="1">
    <source>
        <dbReference type="SAM" id="MobiDB-lite"/>
    </source>
</evidence>
<protein>
    <submittedName>
        <fullName evidence="2">Uncharacterized protein</fullName>
    </submittedName>
</protein>
<evidence type="ECO:0000313" key="3">
    <source>
        <dbReference type="Proteomes" id="UP000288429"/>
    </source>
</evidence>
<name>A0A428UMG1_9HYPO</name>
<accession>A0A428UMG1</accession>
<sequence>MHVTSTPDGEKGKKKPRYEGSNLGLRGTIPLILQGRGMLATTPYRMEADSRYLQVEVQPKLQTGSSEFTIEPLTTSAPPTRLSAMSSTEETTIPPEGYYVTDCPNLAENNTLSCPYIGCDGFVFRSAEEC</sequence>
<comment type="caution">
    <text evidence="2">The sequence shown here is derived from an EMBL/GenBank/DDBJ whole genome shotgun (WGS) entry which is preliminary data.</text>
</comment>
<proteinExistence type="predicted"/>
<dbReference type="Proteomes" id="UP000288429">
    <property type="component" value="Unassembled WGS sequence"/>
</dbReference>
<organism evidence="2 3">
    <name type="scientific">Fusarium ambrosium</name>
    <dbReference type="NCBI Taxonomy" id="131363"/>
    <lineage>
        <taxon>Eukaryota</taxon>
        <taxon>Fungi</taxon>
        <taxon>Dikarya</taxon>
        <taxon>Ascomycota</taxon>
        <taxon>Pezizomycotina</taxon>
        <taxon>Sordariomycetes</taxon>
        <taxon>Hypocreomycetidae</taxon>
        <taxon>Hypocreales</taxon>
        <taxon>Nectriaceae</taxon>
        <taxon>Fusarium</taxon>
        <taxon>Fusarium solani species complex</taxon>
    </lineage>
</organism>
<reference evidence="2 3" key="1">
    <citation type="submission" date="2017-06" db="EMBL/GenBank/DDBJ databases">
        <title>Cmopartive genomic analysis of Ambrosia Fusariam Clade fungi.</title>
        <authorList>
            <person name="Stajich J.E."/>
            <person name="Carrillo J."/>
            <person name="Kijimoto T."/>
            <person name="Eskalen A."/>
            <person name="O'Donnell K."/>
            <person name="Kasson M."/>
        </authorList>
    </citation>
    <scope>NUCLEOTIDE SEQUENCE [LARGE SCALE GENOMIC DNA]</scope>
    <source>
        <strain evidence="2 3">NRRL 20438</strain>
    </source>
</reference>